<evidence type="ECO:0008006" key="4">
    <source>
        <dbReference type="Google" id="ProtNLM"/>
    </source>
</evidence>
<organism evidence="3">
    <name type="scientific">uncultured Chloroflexia bacterium</name>
    <dbReference type="NCBI Taxonomy" id="1672391"/>
    <lineage>
        <taxon>Bacteria</taxon>
        <taxon>Bacillati</taxon>
        <taxon>Chloroflexota</taxon>
        <taxon>Chloroflexia</taxon>
        <taxon>environmental samples</taxon>
    </lineage>
</organism>
<accession>A0A6J4HAH9</accession>
<evidence type="ECO:0000256" key="1">
    <source>
        <dbReference type="SAM" id="MobiDB-lite"/>
    </source>
</evidence>
<evidence type="ECO:0000313" key="3">
    <source>
        <dbReference type="EMBL" id="CAA9217868.1"/>
    </source>
</evidence>
<dbReference type="AlphaFoldDB" id="A0A6J4HAH9"/>
<feature type="region of interest" description="Disordered" evidence="1">
    <location>
        <begin position="1"/>
        <end position="29"/>
    </location>
</feature>
<proteinExistence type="predicted"/>
<keyword evidence="2" id="KW-0812">Transmembrane</keyword>
<dbReference type="EMBL" id="CADCTK010000095">
    <property type="protein sequence ID" value="CAA9217868.1"/>
    <property type="molecule type" value="Genomic_DNA"/>
</dbReference>
<evidence type="ECO:0000256" key="2">
    <source>
        <dbReference type="SAM" id="Phobius"/>
    </source>
</evidence>
<keyword evidence="2" id="KW-0472">Membrane</keyword>
<feature type="compositionally biased region" description="Polar residues" evidence="1">
    <location>
        <begin position="9"/>
        <end position="29"/>
    </location>
</feature>
<sequence>MSDVRRQEAPTSAQQGASRAEPSQSAQDSPRSAAEWVTLAAVLLILGVVVGYLVLQTVRRTDDTAHFEVEIRQGEIEQHGDRFYVPLTIRNAGAATGEEVVVHAELKRGSETVEETELTFGFIAGGEEMEGVVIFAEDPRSAELEAYVVGYLKP</sequence>
<protein>
    <recommendedName>
        <fullName evidence="4">TIGR02588 family protein</fullName>
    </recommendedName>
</protein>
<gene>
    <name evidence="3" type="ORF">AVDCRST_MAG26-397</name>
</gene>
<keyword evidence="2" id="KW-1133">Transmembrane helix</keyword>
<feature type="transmembrane region" description="Helical" evidence="2">
    <location>
        <begin position="36"/>
        <end position="55"/>
    </location>
</feature>
<reference evidence="3" key="1">
    <citation type="submission" date="2020-02" db="EMBL/GenBank/DDBJ databases">
        <authorList>
            <person name="Meier V. D."/>
        </authorList>
    </citation>
    <scope>NUCLEOTIDE SEQUENCE</scope>
    <source>
        <strain evidence="3">AVDCRST_MAG26</strain>
    </source>
</reference>
<name>A0A6J4HAH9_9CHLR</name>